<sequence>MVPKKVGSITLEYDRGDGVIESQAFDAEFHNALITGDISALTGTFTGKLDANAIDAVSRLNIAGRAVAITKAGKRASSDGLGFDDDGVYRSLIDIALEVPLGTTSGVFVAANLSYQCVDTKGDENSMFPCQYRIMVDGVAYFTSAVEAWGNWFLMFDYHIHEMLLYMKAGQTHTISLQYRWFDRPTNVYPLFRNITYRADILRK</sequence>
<reference evidence="1 2" key="1">
    <citation type="submission" date="2017-09" db="EMBL/GenBank/DDBJ databases">
        <authorList>
            <person name="Ehlers B."/>
            <person name="Leendertz F.H."/>
        </authorList>
    </citation>
    <scope>NUCLEOTIDE SEQUENCE [LARGE SCALE GENOMIC DNA]</scope>
</reference>
<evidence type="ECO:0000313" key="1">
    <source>
        <dbReference type="EMBL" id="ATW57964.1"/>
    </source>
</evidence>
<dbReference type="Proteomes" id="UP000241592">
    <property type="component" value="Segment"/>
</dbReference>
<accession>A0A2H4P6Z7</accession>
<name>A0A2H4P6Z7_9CAUD</name>
<evidence type="ECO:0000313" key="2">
    <source>
        <dbReference type="Proteomes" id="UP000241592"/>
    </source>
</evidence>
<keyword evidence="2" id="KW-1185">Reference proteome</keyword>
<organism evidence="1 2">
    <name type="scientific">Pseudomonas phage nickie</name>
    <dbReference type="NCBI Taxonomy" id="2048977"/>
    <lineage>
        <taxon>Viruses</taxon>
        <taxon>Duplodnaviria</taxon>
        <taxon>Heunggongvirae</taxon>
        <taxon>Uroviricota</taxon>
        <taxon>Caudoviricetes</taxon>
        <taxon>Nickievirus</taxon>
        <taxon>Nickievirus nickie</taxon>
    </lineage>
</organism>
<gene>
    <name evidence="1" type="ORF">CNR34_00031</name>
</gene>
<dbReference type="EMBL" id="MG018927">
    <property type="protein sequence ID" value="ATW57964.1"/>
    <property type="molecule type" value="Genomic_DNA"/>
</dbReference>
<proteinExistence type="predicted"/>
<protein>
    <submittedName>
        <fullName evidence="1">Uncharacterized protein</fullName>
    </submittedName>
</protein>